<dbReference type="Gene3D" id="3.30.200.20">
    <property type="entry name" value="Phosphorylase Kinase, domain 1"/>
    <property type="match status" value="1"/>
</dbReference>
<dbReference type="AlphaFoldDB" id="A0A2C9A3I4"/>
<evidence type="ECO:0000313" key="9">
    <source>
        <dbReference type="EMBL" id="SOE73911.1"/>
    </source>
</evidence>
<evidence type="ECO:0000256" key="2">
    <source>
        <dbReference type="ARBA" id="ARBA00022527"/>
    </source>
</evidence>
<feature type="compositionally biased region" description="Low complexity" evidence="7">
    <location>
        <begin position="16"/>
        <end position="28"/>
    </location>
</feature>
<dbReference type="SUPFAM" id="SSF55781">
    <property type="entry name" value="GAF domain-like"/>
    <property type="match status" value="1"/>
</dbReference>
<dbReference type="Proteomes" id="UP000219440">
    <property type="component" value="Unassembled WGS sequence"/>
</dbReference>
<keyword evidence="10" id="KW-1185">Reference proteome</keyword>
<gene>
    <name evidence="9" type="ORF">SAMN06296378_2885</name>
</gene>
<feature type="compositionally biased region" description="Polar residues" evidence="7">
    <location>
        <begin position="1"/>
        <end position="12"/>
    </location>
</feature>
<organism evidence="9 10">
    <name type="scientific">Salinibacterium xinjiangense</name>
    <dbReference type="NCBI Taxonomy" id="386302"/>
    <lineage>
        <taxon>Bacteria</taxon>
        <taxon>Bacillati</taxon>
        <taxon>Actinomycetota</taxon>
        <taxon>Actinomycetes</taxon>
        <taxon>Micrococcales</taxon>
        <taxon>Microbacteriaceae</taxon>
        <taxon>Salinibacterium</taxon>
    </lineage>
</organism>
<proteinExistence type="predicted"/>
<keyword evidence="6" id="KW-0067">ATP-binding</keyword>
<evidence type="ECO:0000313" key="10">
    <source>
        <dbReference type="Proteomes" id="UP000219440"/>
    </source>
</evidence>
<dbReference type="PANTHER" id="PTHR43289:SF6">
    <property type="entry name" value="SERINE_THREONINE-PROTEIN KINASE NEKL-3"/>
    <property type="match status" value="1"/>
</dbReference>
<dbReference type="Gene3D" id="1.10.510.10">
    <property type="entry name" value="Transferase(Phosphotransferase) domain 1"/>
    <property type="match status" value="1"/>
</dbReference>
<dbReference type="InterPro" id="IPR029016">
    <property type="entry name" value="GAF-like_dom_sf"/>
</dbReference>
<evidence type="ECO:0000256" key="5">
    <source>
        <dbReference type="ARBA" id="ARBA00022777"/>
    </source>
</evidence>
<dbReference type="PROSITE" id="PS50011">
    <property type="entry name" value="PROTEIN_KINASE_DOM"/>
    <property type="match status" value="1"/>
</dbReference>
<name>A0A2C9A3I4_9MICO</name>
<dbReference type="InterPro" id="IPR008271">
    <property type="entry name" value="Ser/Thr_kinase_AS"/>
</dbReference>
<evidence type="ECO:0000256" key="4">
    <source>
        <dbReference type="ARBA" id="ARBA00022741"/>
    </source>
</evidence>
<keyword evidence="3" id="KW-0808">Transferase</keyword>
<evidence type="ECO:0000259" key="8">
    <source>
        <dbReference type="PROSITE" id="PS50011"/>
    </source>
</evidence>
<dbReference type="GO" id="GO:0005524">
    <property type="term" value="F:ATP binding"/>
    <property type="evidence" value="ECO:0007669"/>
    <property type="project" value="UniProtKB-KW"/>
</dbReference>
<dbReference type="RefSeq" id="WP_097061929.1">
    <property type="nucleotide sequence ID" value="NZ_BMLC01000001.1"/>
</dbReference>
<evidence type="ECO:0000256" key="6">
    <source>
        <dbReference type="ARBA" id="ARBA00022840"/>
    </source>
</evidence>
<evidence type="ECO:0000256" key="1">
    <source>
        <dbReference type="ARBA" id="ARBA00012513"/>
    </source>
</evidence>
<feature type="region of interest" description="Disordered" evidence="7">
    <location>
        <begin position="1"/>
        <end position="28"/>
    </location>
</feature>
<sequence>MTNDSATDNTAANDPEANSSATEASATSDDFEWPARLRRRYTPLSLIARGGMADVFRARDEFLGRDVAVKLFRAAATAESDFRRQEIEVDVLARLNHPNLVTLLDAAVDRTDPVRPRIYFVMELVEGTDLKRRLDSGPLRNRQVAQVGYWVATALEYVHDLGIVHRDVKPANILIAVTNDGLTVNSKLGDFGIASIGNAQAIPDEDFVTGTVAYLSPEQARGEEVGPASDVYSLGLVILQCLTAQLAFPGPPQHSAMVRLINDPEIPDFVPDEWRILLRAMTSREPGDRPDIHDVAVAMGQFSFTESGRHRSPPVPVSIALPGPLPDEAFDRITAMAARINSVPLAMVSIAGHDRVWFTSRHDLDVTSIGMDAAANAPALIQSTPWVIEDATIDLRSAQNPLMTPNGSDAESFRFYAGVPILTADNTAIGTLCVLDVNPRTIDADALATLEDLAVMVMREIESLVIAHDD</sequence>
<dbReference type="OrthoDB" id="9762169at2"/>
<dbReference type="Pfam" id="PF00069">
    <property type="entry name" value="Pkinase"/>
    <property type="match status" value="1"/>
</dbReference>
<evidence type="ECO:0000256" key="3">
    <source>
        <dbReference type="ARBA" id="ARBA00022679"/>
    </source>
</evidence>
<dbReference type="EMBL" id="OCST01000006">
    <property type="protein sequence ID" value="SOE73911.1"/>
    <property type="molecule type" value="Genomic_DNA"/>
</dbReference>
<feature type="domain" description="Protein kinase" evidence="8">
    <location>
        <begin position="41"/>
        <end position="304"/>
    </location>
</feature>
<keyword evidence="5 9" id="KW-0418">Kinase</keyword>
<dbReference type="Gene3D" id="3.30.450.40">
    <property type="match status" value="1"/>
</dbReference>
<dbReference type="CDD" id="cd14014">
    <property type="entry name" value="STKc_PknB_like"/>
    <property type="match status" value="1"/>
</dbReference>
<keyword evidence="4" id="KW-0547">Nucleotide-binding</keyword>
<keyword evidence="2 9" id="KW-0723">Serine/threonine-protein kinase</keyword>
<dbReference type="SUPFAM" id="SSF56112">
    <property type="entry name" value="Protein kinase-like (PK-like)"/>
    <property type="match status" value="1"/>
</dbReference>
<evidence type="ECO:0000256" key="7">
    <source>
        <dbReference type="SAM" id="MobiDB-lite"/>
    </source>
</evidence>
<dbReference type="EC" id="2.7.11.1" evidence="1"/>
<dbReference type="InterPro" id="IPR000719">
    <property type="entry name" value="Prot_kinase_dom"/>
</dbReference>
<accession>A0A2C9A3I4</accession>
<dbReference type="PANTHER" id="PTHR43289">
    <property type="entry name" value="MITOGEN-ACTIVATED PROTEIN KINASE KINASE KINASE 20-RELATED"/>
    <property type="match status" value="1"/>
</dbReference>
<dbReference type="GO" id="GO:0004674">
    <property type="term" value="F:protein serine/threonine kinase activity"/>
    <property type="evidence" value="ECO:0007669"/>
    <property type="project" value="UniProtKB-KW"/>
</dbReference>
<dbReference type="PROSITE" id="PS00108">
    <property type="entry name" value="PROTEIN_KINASE_ST"/>
    <property type="match status" value="1"/>
</dbReference>
<dbReference type="InterPro" id="IPR011009">
    <property type="entry name" value="Kinase-like_dom_sf"/>
</dbReference>
<protein>
    <recommendedName>
        <fullName evidence="1">non-specific serine/threonine protein kinase</fullName>
        <ecNumber evidence="1">2.7.11.1</ecNumber>
    </recommendedName>
</protein>
<reference evidence="9 10" key="1">
    <citation type="submission" date="2017-09" db="EMBL/GenBank/DDBJ databases">
        <authorList>
            <person name="Ehlers B."/>
            <person name="Leendertz F.H."/>
        </authorList>
    </citation>
    <scope>NUCLEOTIDE SEQUENCE [LARGE SCALE GENOMIC DNA]</scope>
    <source>
        <strain evidence="9 10">CGMCC 1.05381</strain>
    </source>
</reference>
<dbReference type="SMART" id="SM00220">
    <property type="entry name" value="S_TKc"/>
    <property type="match status" value="1"/>
</dbReference>